<reference evidence="1 2" key="1">
    <citation type="submission" date="2018-10" db="EMBL/GenBank/DDBJ databases">
        <title>Genome assembly for a Yunnan-Guizhou Plateau 3E fish, Anabarilius grahami (Regan), and its evolutionary and genetic applications.</title>
        <authorList>
            <person name="Jiang W."/>
        </authorList>
    </citation>
    <scope>NUCLEOTIDE SEQUENCE [LARGE SCALE GENOMIC DNA]</scope>
    <source>
        <strain evidence="1">AG-KIZ</strain>
        <tissue evidence="1">Muscle</tissue>
    </source>
</reference>
<name>A0A3N0XKV7_ANAGA</name>
<proteinExistence type="predicted"/>
<gene>
    <name evidence="1" type="ORF">DPX16_3454</name>
</gene>
<evidence type="ECO:0000313" key="2">
    <source>
        <dbReference type="Proteomes" id="UP000281406"/>
    </source>
</evidence>
<dbReference type="EMBL" id="RJVU01071064">
    <property type="protein sequence ID" value="ROI52184.1"/>
    <property type="molecule type" value="Genomic_DNA"/>
</dbReference>
<organism evidence="1 2">
    <name type="scientific">Anabarilius grahami</name>
    <name type="common">Kanglang fish</name>
    <name type="synonym">Barilius grahami</name>
    <dbReference type="NCBI Taxonomy" id="495550"/>
    <lineage>
        <taxon>Eukaryota</taxon>
        <taxon>Metazoa</taxon>
        <taxon>Chordata</taxon>
        <taxon>Craniata</taxon>
        <taxon>Vertebrata</taxon>
        <taxon>Euteleostomi</taxon>
        <taxon>Actinopterygii</taxon>
        <taxon>Neopterygii</taxon>
        <taxon>Teleostei</taxon>
        <taxon>Ostariophysi</taxon>
        <taxon>Cypriniformes</taxon>
        <taxon>Xenocyprididae</taxon>
        <taxon>Xenocypridinae</taxon>
        <taxon>Xenocypridinae incertae sedis</taxon>
        <taxon>Anabarilius</taxon>
    </lineage>
</organism>
<keyword evidence="2" id="KW-1185">Reference proteome</keyword>
<dbReference type="AlphaFoldDB" id="A0A3N0XKV7"/>
<accession>A0A3N0XKV7</accession>
<dbReference type="OrthoDB" id="10047691at2759"/>
<protein>
    <submittedName>
        <fullName evidence="1">Uncharacterized protein</fullName>
    </submittedName>
</protein>
<evidence type="ECO:0000313" key="1">
    <source>
        <dbReference type="EMBL" id="ROI52184.1"/>
    </source>
</evidence>
<dbReference type="Proteomes" id="UP000281406">
    <property type="component" value="Unassembled WGS sequence"/>
</dbReference>
<comment type="caution">
    <text evidence="1">The sequence shown here is derived from an EMBL/GenBank/DDBJ whole genome shotgun (WGS) entry which is preliminary data.</text>
</comment>
<sequence length="164" mass="18666">MAGQTQGAQLITRAVLEELTRLVPAVLESWLSARVALEEQTRGVSTVQKSTLLEHCVVTDPKALEFLKRRVKDLLSERIILDHHEKLAVLLWPKFKQLRMFTNEEIYQSARSKLDRLPSPTDMVPFRIPVPDITITATECVAVAGPSVKLSQWEDVDDRDMWMS</sequence>